<gene>
    <name evidence="9" type="ORF">ACFSQZ_14915</name>
</gene>
<dbReference type="Pfam" id="PF00082">
    <property type="entry name" value="Peptidase_S8"/>
    <property type="match status" value="1"/>
</dbReference>
<feature type="domain" description="Peptidase S8/S53" evidence="8">
    <location>
        <begin position="178"/>
        <end position="416"/>
    </location>
</feature>
<dbReference type="PROSITE" id="PS00136">
    <property type="entry name" value="SUBTILASE_ASP"/>
    <property type="match status" value="1"/>
</dbReference>
<evidence type="ECO:0000313" key="9">
    <source>
        <dbReference type="EMBL" id="MFD2277758.1"/>
    </source>
</evidence>
<feature type="active site" description="Charge relay system" evidence="5">
    <location>
        <position position="217"/>
    </location>
</feature>
<evidence type="ECO:0000256" key="3">
    <source>
        <dbReference type="ARBA" id="ARBA00022801"/>
    </source>
</evidence>
<keyword evidence="4 5" id="KW-0720">Serine protease</keyword>
<dbReference type="InterPro" id="IPR000209">
    <property type="entry name" value="Peptidase_S8/S53_dom"/>
</dbReference>
<accession>A0ABW5E8Y3</accession>
<comment type="similarity">
    <text evidence="1 5 6">Belongs to the peptidase S8 family.</text>
</comment>
<feature type="region of interest" description="Disordered" evidence="7">
    <location>
        <begin position="33"/>
        <end position="73"/>
    </location>
</feature>
<evidence type="ECO:0000259" key="8">
    <source>
        <dbReference type="Pfam" id="PF00082"/>
    </source>
</evidence>
<feature type="compositionally biased region" description="Low complexity" evidence="7">
    <location>
        <begin position="36"/>
        <end position="51"/>
    </location>
</feature>
<dbReference type="EMBL" id="JBHUJC010000046">
    <property type="protein sequence ID" value="MFD2277758.1"/>
    <property type="molecule type" value="Genomic_DNA"/>
</dbReference>
<keyword evidence="2 5" id="KW-0645">Protease</keyword>
<dbReference type="Proteomes" id="UP001597297">
    <property type="component" value="Unassembled WGS sequence"/>
</dbReference>
<evidence type="ECO:0000256" key="7">
    <source>
        <dbReference type="SAM" id="MobiDB-lite"/>
    </source>
</evidence>
<dbReference type="PROSITE" id="PS00137">
    <property type="entry name" value="SUBTILASE_HIS"/>
    <property type="match status" value="1"/>
</dbReference>
<feature type="active site" description="Charge relay system" evidence="5">
    <location>
        <position position="187"/>
    </location>
</feature>
<dbReference type="InterPro" id="IPR015500">
    <property type="entry name" value="Peptidase_S8_subtilisin-rel"/>
</dbReference>
<evidence type="ECO:0000256" key="6">
    <source>
        <dbReference type="RuleBase" id="RU003355"/>
    </source>
</evidence>
<dbReference type="PRINTS" id="PR00723">
    <property type="entry name" value="SUBTILISIN"/>
</dbReference>
<dbReference type="InterPro" id="IPR050131">
    <property type="entry name" value="Peptidase_S8_subtilisin-like"/>
</dbReference>
<evidence type="ECO:0000256" key="2">
    <source>
        <dbReference type="ARBA" id="ARBA00022670"/>
    </source>
</evidence>
<dbReference type="InterPro" id="IPR023828">
    <property type="entry name" value="Peptidase_S8_Ser-AS"/>
</dbReference>
<dbReference type="SUPFAM" id="SSF52743">
    <property type="entry name" value="Subtilisin-like"/>
    <property type="match status" value="1"/>
</dbReference>
<evidence type="ECO:0000256" key="4">
    <source>
        <dbReference type="ARBA" id="ARBA00022825"/>
    </source>
</evidence>
<dbReference type="PANTHER" id="PTHR43806:SF11">
    <property type="entry name" value="CEREVISIN-RELATED"/>
    <property type="match status" value="1"/>
</dbReference>
<dbReference type="PROSITE" id="PS00138">
    <property type="entry name" value="SUBTILASE_SER"/>
    <property type="match status" value="1"/>
</dbReference>
<dbReference type="PROSITE" id="PS51892">
    <property type="entry name" value="SUBTILASE"/>
    <property type="match status" value="1"/>
</dbReference>
<sequence>MKNQRSISLGTFSVLAVCGMLYVTYSALFPNDRKSPPQTSSQSNQSTPSKNLPLPKISHHTKAATQQANKYTTSNPKIATHDKEAILHFKDPEAYHHFLTQLTNKGLKLLGSSDRLLAARISFGNFSQLNDIENADIAPNYPVFTPTPPDVSAQDGATAFGNTALQAIGINEDNSNWGEGVTVAVIDSGVNNHLSLQDGVQQIALTELSDESEQLSHGTAVASIIAGKHPLTPGVAPSAEILSIRVTDAFGSSDSFTLAQGILQAADAGAQIINISMGSEGNSSVVAEAVRYAQDLGAVIVASSGNEGLSQAVYPAAYDGVISVGAIEANGDHLDFSNSSPNLQITAPGYQVNAAWGEDLLTAFSGTSASAPFVSGAIAATMSNNEGYTAQQATELLFNYVNEAGPVGDDPQYGKGTLDIGRVIERNTPNINDIAVTSQLLITNDAGDNEITIIFQNQGTSNLFNSPAQIVTPAGTTQISINSLSPGQTYSYTIPAPPLIQNQTLSVYSSVNTSSTDVDPLNNRKENHFSD</sequence>
<dbReference type="Gene3D" id="3.40.50.200">
    <property type="entry name" value="Peptidase S8/S53 domain"/>
    <property type="match status" value="1"/>
</dbReference>
<feature type="active site" description="Charge relay system" evidence="5">
    <location>
        <position position="368"/>
    </location>
</feature>
<protein>
    <submittedName>
        <fullName evidence="9">S8 family serine peptidase</fullName>
    </submittedName>
</protein>
<feature type="compositionally biased region" description="Basic and acidic residues" evidence="7">
    <location>
        <begin position="522"/>
        <end position="531"/>
    </location>
</feature>
<organism evidence="9 10">
    <name type="scientific">Rubritalea spongiae</name>
    <dbReference type="NCBI Taxonomy" id="430797"/>
    <lineage>
        <taxon>Bacteria</taxon>
        <taxon>Pseudomonadati</taxon>
        <taxon>Verrucomicrobiota</taxon>
        <taxon>Verrucomicrobiia</taxon>
        <taxon>Verrucomicrobiales</taxon>
        <taxon>Rubritaleaceae</taxon>
        <taxon>Rubritalea</taxon>
    </lineage>
</organism>
<keyword evidence="3 5" id="KW-0378">Hydrolase</keyword>
<name>A0ABW5E8Y3_9BACT</name>
<comment type="caution">
    <text evidence="9">The sequence shown here is derived from an EMBL/GenBank/DDBJ whole genome shotgun (WGS) entry which is preliminary data.</text>
</comment>
<proteinExistence type="inferred from homology"/>
<dbReference type="RefSeq" id="WP_377093260.1">
    <property type="nucleotide sequence ID" value="NZ_JBHSJM010000001.1"/>
</dbReference>
<feature type="compositionally biased region" description="Polar residues" evidence="7">
    <location>
        <begin position="63"/>
        <end position="73"/>
    </location>
</feature>
<dbReference type="InterPro" id="IPR023827">
    <property type="entry name" value="Peptidase_S8_Asp-AS"/>
</dbReference>
<dbReference type="PANTHER" id="PTHR43806">
    <property type="entry name" value="PEPTIDASE S8"/>
    <property type="match status" value="1"/>
</dbReference>
<dbReference type="InterPro" id="IPR036852">
    <property type="entry name" value="Peptidase_S8/S53_dom_sf"/>
</dbReference>
<evidence type="ECO:0000313" key="10">
    <source>
        <dbReference type="Proteomes" id="UP001597297"/>
    </source>
</evidence>
<evidence type="ECO:0000256" key="1">
    <source>
        <dbReference type="ARBA" id="ARBA00011073"/>
    </source>
</evidence>
<dbReference type="InterPro" id="IPR022398">
    <property type="entry name" value="Peptidase_S8_His-AS"/>
</dbReference>
<keyword evidence="10" id="KW-1185">Reference proteome</keyword>
<reference evidence="10" key="1">
    <citation type="journal article" date="2019" name="Int. J. Syst. Evol. Microbiol.">
        <title>The Global Catalogue of Microorganisms (GCM) 10K type strain sequencing project: providing services to taxonomists for standard genome sequencing and annotation.</title>
        <authorList>
            <consortium name="The Broad Institute Genomics Platform"/>
            <consortium name="The Broad Institute Genome Sequencing Center for Infectious Disease"/>
            <person name="Wu L."/>
            <person name="Ma J."/>
        </authorList>
    </citation>
    <scope>NUCLEOTIDE SEQUENCE [LARGE SCALE GENOMIC DNA]</scope>
    <source>
        <strain evidence="10">JCM 16545</strain>
    </source>
</reference>
<feature type="region of interest" description="Disordered" evidence="7">
    <location>
        <begin position="511"/>
        <end position="531"/>
    </location>
</feature>
<evidence type="ECO:0000256" key="5">
    <source>
        <dbReference type="PROSITE-ProRule" id="PRU01240"/>
    </source>
</evidence>